<dbReference type="Pfam" id="PF19474">
    <property type="entry name" value="DUF6011"/>
    <property type="match status" value="1"/>
</dbReference>
<sequence>MQTPATVTYSCCLRCGRPLTSKKSRARGYGAACYALVRLRIRLTTGTTPAQRAKALELVTDGAILPLRMTSAGLVCQVVSEDGEWIHLTTPTHCSCPHGRRSTSVARCYHTVVAGALAASLRLAV</sequence>
<evidence type="ECO:0000313" key="2">
    <source>
        <dbReference type="Proteomes" id="UP001551584"/>
    </source>
</evidence>
<dbReference type="RefSeq" id="WP_359268390.1">
    <property type="nucleotide sequence ID" value="NZ_JBEZNA010000004.1"/>
</dbReference>
<name>A0ABV3EJA3_9ACTN</name>
<dbReference type="EMBL" id="JBEZNA010000004">
    <property type="protein sequence ID" value="MEU9576279.1"/>
    <property type="molecule type" value="Genomic_DNA"/>
</dbReference>
<proteinExistence type="predicted"/>
<dbReference type="Proteomes" id="UP001551584">
    <property type="component" value="Unassembled WGS sequence"/>
</dbReference>
<gene>
    <name evidence="1" type="ORF">AB0D95_03145</name>
</gene>
<protein>
    <submittedName>
        <fullName evidence="1">DUF6011 domain-containing protein</fullName>
    </submittedName>
</protein>
<comment type="caution">
    <text evidence="1">The sequence shown here is derived from an EMBL/GenBank/DDBJ whole genome shotgun (WGS) entry which is preliminary data.</text>
</comment>
<organism evidence="1 2">
    <name type="scientific">Streptomyces chilikensis</name>
    <dbReference type="NCBI Taxonomy" id="1194079"/>
    <lineage>
        <taxon>Bacteria</taxon>
        <taxon>Bacillati</taxon>
        <taxon>Actinomycetota</taxon>
        <taxon>Actinomycetes</taxon>
        <taxon>Kitasatosporales</taxon>
        <taxon>Streptomycetaceae</taxon>
        <taxon>Streptomyces</taxon>
    </lineage>
</organism>
<evidence type="ECO:0000313" key="1">
    <source>
        <dbReference type="EMBL" id="MEU9576279.1"/>
    </source>
</evidence>
<accession>A0ABV3EJA3</accession>
<reference evidence="1 2" key="1">
    <citation type="submission" date="2024-06" db="EMBL/GenBank/DDBJ databases">
        <title>The Natural Products Discovery Center: Release of the First 8490 Sequenced Strains for Exploring Actinobacteria Biosynthetic Diversity.</title>
        <authorList>
            <person name="Kalkreuter E."/>
            <person name="Kautsar S.A."/>
            <person name="Yang D."/>
            <person name="Bader C.D."/>
            <person name="Teijaro C.N."/>
            <person name="Fluegel L."/>
            <person name="Davis C.M."/>
            <person name="Simpson J.R."/>
            <person name="Lauterbach L."/>
            <person name="Steele A.D."/>
            <person name="Gui C."/>
            <person name="Meng S."/>
            <person name="Li G."/>
            <person name="Viehrig K."/>
            <person name="Ye F."/>
            <person name="Su P."/>
            <person name="Kiefer A.F."/>
            <person name="Nichols A."/>
            <person name="Cepeda A.J."/>
            <person name="Yan W."/>
            <person name="Fan B."/>
            <person name="Jiang Y."/>
            <person name="Adhikari A."/>
            <person name="Zheng C.-J."/>
            <person name="Schuster L."/>
            <person name="Cowan T.M."/>
            <person name="Smanski M.J."/>
            <person name="Chevrette M.G."/>
            <person name="De Carvalho L.P.S."/>
            <person name="Shen B."/>
        </authorList>
    </citation>
    <scope>NUCLEOTIDE SEQUENCE [LARGE SCALE GENOMIC DNA]</scope>
    <source>
        <strain evidence="1 2">NPDC048117</strain>
    </source>
</reference>
<keyword evidence="2" id="KW-1185">Reference proteome</keyword>
<dbReference type="InterPro" id="IPR046053">
    <property type="entry name" value="DUF6011"/>
</dbReference>